<proteinExistence type="predicted"/>
<dbReference type="NCBIfam" id="TIGR02725">
    <property type="entry name" value="phenyl_P_gamma"/>
    <property type="match status" value="1"/>
</dbReference>
<evidence type="ECO:0000313" key="2">
    <source>
        <dbReference type="Proteomes" id="UP000633943"/>
    </source>
</evidence>
<dbReference type="EMBL" id="WTVP01000027">
    <property type="protein sequence ID" value="NMG16087.1"/>
    <property type="molecule type" value="Genomic_DNA"/>
</dbReference>
<dbReference type="Pfam" id="PF09662">
    <property type="entry name" value="Phenyl_P_gamma"/>
    <property type="match status" value="1"/>
</dbReference>
<dbReference type="RefSeq" id="WP_169202685.1">
    <property type="nucleotide sequence ID" value="NZ_CP059467.1"/>
</dbReference>
<dbReference type="InterPro" id="IPR014097">
    <property type="entry name" value="Phenyl_P_COase_g"/>
</dbReference>
<accession>A0ABX1NWQ0</accession>
<name>A0ABX1NWQ0_9RHOO</name>
<evidence type="ECO:0000313" key="1">
    <source>
        <dbReference type="EMBL" id="NMG16087.1"/>
    </source>
</evidence>
<organism evidence="1 2">
    <name type="scientific">Aromatoleum bremense</name>
    <dbReference type="NCBI Taxonomy" id="76115"/>
    <lineage>
        <taxon>Bacteria</taxon>
        <taxon>Pseudomonadati</taxon>
        <taxon>Pseudomonadota</taxon>
        <taxon>Betaproteobacteria</taxon>
        <taxon>Rhodocyclales</taxon>
        <taxon>Rhodocyclaceae</taxon>
        <taxon>Aromatoleum</taxon>
    </lineage>
</organism>
<gene>
    <name evidence="1" type="primary">ppcG</name>
    <name evidence="1" type="ORF">GPA24_11135</name>
</gene>
<comment type="caution">
    <text evidence="1">The sequence shown here is derived from an EMBL/GenBank/DDBJ whole genome shotgun (WGS) entry which is preliminary data.</text>
</comment>
<dbReference type="Proteomes" id="UP000633943">
    <property type="component" value="Unassembled WGS sequence"/>
</dbReference>
<protein>
    <submittedName>
        <fullName evidence="1">Phenylphosphate carboxylase subunit gamma</fullName>
    </submittedName>
</protein>
<reference evidence="1 2" key="1">
    <citation type="submission" date="2019-12" db="EMBL/GenBank/DDBJ databases">
        <title>Comparative genomics gives insights into the taxonomy of the Azoarcus-Aromatoleum group and reveals separate origins of nif in the plant-associated Azoarcus and non-plant-associated Aromatoleum sub-groups.</title>
        <authorList>
            <person name="Lafos M."/>
            <person name="Maluk M."/>
            <person name="Batista M."/>
            <person name="Junghare M."/>
            <person name="Carmona M."/>
            <person name="Faoro H."/>
            <person name="Cruz L.M."/>
            <person name="Battistoni F."/>
            <person name="De Souza E."/>
            <person name="Pedrosa F."/>
            <person name="Chen W.-M."/>
            <person name="Poole P.S."/>
            <person name="Dixon R.A."/>
            <person name="James E.K."/>
        </authorList>
    </citation>
    <scope>NUCLEOTIDE SEQUENCE [LARGE SCALE GENOMIC DNA]</scope>
    <source>
        <strain evidence="1 2">PbN1</strain>
    </source>
</reference>
<keyword evidence="2" id="KW-1185">Reference proteome</keyword>
<sequence>MNQWEVFVMDLAELPEGTELELSVRTLNPGLKKYTYQRVKAELSKSLDKFADRLQVRFGRGQLCNQQFSIRIIEQVQRMPAKYL</sequence>